<dbReference type="OrthoDB" id="1678041at2"/>
<evidence type="ECO:0000256" key="1">
    <source>
        <dbReference type="ARBA" id="ARBA00022729"/>
    </source>
</evidence>
<dbReference type="PANTHER" id="PTHR36504:SF1">
    <property type="entry name" value="LIPOPOLYSACCHARIDE EXPORT SYSTEM PROTEIN LPTA"/>
    <property type="match status" value="1"/>
</dbReference>
<dbReference type="AlphaFoldDB" id="D3LW37"/>
<organism evidence="4 6">
    <name type="scientific">Megasphaera lornae</name>
    <dbReference type="NCBI Taxonomy" id="1000568"/>
    <lineage>
        <taxon>Bacteria</taxon>
        <taxon>Bacillati</taxon>
        <taxon>Bacillota</taxon>
        <taxon>Negativicutes</taxon>
        <taxon>Veillonellales</taxon>
        <taxon>Veillonellaceae</taxon>
        <taxon>Megasphaera</taxon>
    </lineage>
</organism>
<dbReference type="eggNOG" id="COG1452">
    <property type="taxonomic scope" value="Bacteria"/>
</dbReference>
<name>D3LW37_9FIRM</name>
<dbReference type="GO" id="GO:0017089">
    <property type="term" value="F:glycolipid transfer activity"/>
    <property type="evidence" value="ECO:0007669"/>
    <property type="project" value="TreeGrafter"/>
</dbReference>
<dbReference type="InterPro" id="IPR005653">
    <property type="entry name" value="OstA-like_N"/>
</dbReference>
<evidence type="ECO:0000313" key="7">
    <source>
        <dbReference type="Proteomes" id="UP000004018"/>
    </source>
</evidence>
<gene>
    <name evidence="4" type="ORF">HMPREF0889_1178</name>
    <name evidence="5" type="ORF">HMPREF1039_0031</name>
</gene>
<evidence type="ECO:0000313" key="4">
    <source>
        <dbReference type="EMBL" id="EFD93504.1"/>
    </source>
</evidence>
<evidence type="ECO:0000313" key="5">
    <source>
        <dbReference type="EMBL" id="EGL41838.1"/>
    </source>
</evidence>
<keyword evidence="1 2" id="KW-0732">Signal</keyword>
<dbReference type="EMBL" id="AFIJ01000008">
    <property type="protein sequence ID" value="EGL41838.1"/>
    <property type="molecule type" value="Genomic_DNA"/>
</dbReference>
<dbReference type="STRING" id="699218.HMPREF0889_1178"/>
<feature type="domain" description="Organic solvent tolerance-like N-terminal" evidence="3">
    <location>
        <begin position="91"/>
        <end position="220"/>
    </location>
</feature>
<evidence type="ECO:0000313" key="6">
    <source>
        <dbReference type="Proteomes" id="UP000003242"/>
    </source>
</evidence>
<feature type="chain" id="PRO_5003047320" evidence="2">
    <location>
        <begin position="28"/>
        <end position="242"/>
    </location>
</feature>
<evidence type="ECO:0000256" key="2">
    <source>
        <dbReference type="SAM" id="SignalP"/>
    </source>
</evidence>
<dbReference type="GO" id="GO:0030288">
    <property type="term" value="C:outer membrane-bounded periplasmic space"/>
    <property type="evidence" value="ECO:0007669"/>
    <property type="project" value="TreeGrafter"/>
</dbReference>
<dbReference type="EMBL" id="ADGP01000023">
    <property type="protein sequence ID" value="EFD93504.1"/>
    <property type="molecule type" value="Genomic_DNA"/>
</dbReference>
<reference evidence="6" key="1">
    <citation type="submission" date="2009-12" db="EMBL/GenBank/DDBJ databases">
        <title>Sequence of Clostridiales genomosp. BVAB3 str. UPII9-5.</title>
        <authorList>
            <person name="Madupu R."/>
            <person name="Durkin A.S."/>
            <person name="Torralba M."/>
            <person name="Methe B."/>
            <person name="Sutton G.G."/>
            <person name="Strausberg R.L."/>
            <person name="Nelson K.E."/>
        </authorList>
    </citation>
    <scope>NUCLEOTIDE SEQUENCE [LARGE SCALE GENOMIC DNA]</scope>
    <source>
        <strain evidence="6">28L</strain>
    </source>
</reference>
<sequence>MEKKWKKMVFSISVAVLCGLPVGVLQAAARPITITADVLAYDGETRVATADGNVYIRQGETGLTGQHAIYNIKTDVAEVSGNACIVQPDLQVRAAKIEAYQKNHIIAAGNVQAVKGDKRLQGARVDYYIDRNYGIITGHAFLEAQGAKIWANRIEAWLQEVRAVGTGKVRVESSKNQLSATGNMATYTQTPGKNDGILNLTGNVHAVQKGNTVQGPAVQVRAADKSVRTFGRSTLVLIPKDA</sequence>
<dbReference type="RefSeq" id="WP_007390628.1">
    <property type="nucleotide sequence ID" value="NZ_ADGP01000023.1"/>
</dbReference>
<dbReference type="Gene3D" id="2.60.450.10">
    <property type="entry name" value="Lipopolysaccharide (LPS) transport protein A like domain"/>
    <property type="match status" value="2"/>
</dbReference>
<dbReference type="Proteomes" id="UP000004018">
    <property type="component" value="Unassembled WGS sequence"/>
</dbReference>
<keyword evidence="7" id="KW-1185">Reference proteome</keyword>
<protein>
    <submittedName>
        <fullName evidence="4">OstA-like protein</fullName>
    </submittedName>
</protein>
<feature type="signal peptide" evidence="2">
    <location>
        <begin position="1"/>
        <end position="27"/>
    </location>
</feature>
<dbReference type="Proteomes" id="UP000003242">
    <property type="component" value="Unassembled WGS sequence"/>
</dbReference>
<accession>D3LW37</accession>
<dbReference type="InterPro" id="IPR052037">
    <property type="entry name" value="LPS_export_LptA"/>
</dbReference>
<dbReference type="GO" id="GO:0015920">
    <property type="term" value="P:lipopolysaccharide transport"/>
    <property type="evidence" value="ECO:0007669"/>
    <property type="project" value="TreeGrafter"/>
</dbReference>
<proteinExistence type="predicted"/>
<dbReference type="Pfam" id="PF03968">
    <property type="entry name" value="LptD_N"/>
    <property type="match status" value="1"/>
</dbReference>
<reference evidence="4" key="2">
    <citation type="submission" date="2009-12" db="EMBL/GenBank/DDBJ databases">
        <authorList>
            <person name="Madupu R."/>
            <person name="Durkin A.S."/>
            <person name="Torralba M."/>
            <person name="Methe B."/>
            <person name="Sutton G.G."/>
            <person name="Strausberg R.L."/>
            <person name="Nelson K.E."/>
        </authorList>
    </citation>
    <scope>NUCLEOTIDE SEQUENCE</scope>
    <source>
        <strain evidence="4">28L</strain>
    </source>
</reference>
<dbReference type="PANTHER" id="PTHR36504">
    <property type="entry name" value="LIPOPOLYSACCHARIDE EXPORT SYSTEM PROTEIN LPTA"/>
    <property type="match status" value="1"/>
</dbReference>
<reference evidence="5 7" key="3">
    <citation type="submission" date="2011-04" db="EMBL/GenBank/DDBJ databases">
        <authorList>
            <person name="Harkins D.M."/>
            <person name="Madupu R."/>
            <person name="Durkin A.S."/>
            <person name="Torralba M."/>
            <person name="Methe B."/>
            <person name="Sutton G.G."/>
            <person name="Nelson K.E."/>
        </authorList>
    </citation>
    <scope>NUCLEOTIDE SEQUENCE [LARGE SCALE GENOMIC DNA]</scope>
    <source>
        <strain evidence="5 7">UPII 199-6</strain>
    </source>
</reference>
<evidence type="ECO:0000259" key="3">
    <source>
        <dbReference type="Pfam" id="PF03968"/>
    </source>
</evidence>
<dbReference type="GO" id="GO:0009279">
    <property type="term" value="C:cell outer membrane"/>
    <property type="evidence" value="ECO:0007669"/>
    <property type="project" value="TreeGrafter"/>
</dbReference>
<comment type="caution">
    <text evidence="4">The sequence shown here is derived from an EMBL/GenBank/DDBJ whole genome shotgun (WGS) entry which is preliminary data.</text>
</comment>